<organism evidence="2 3">
    <name type="scientific">Phialocephala subalpina</name>
    <dbReference type="NCBI Taxonomy" id="576137"/>
    <lineage>
        <taxon>Eukaryota</taxon>
        <taxon>Fungi</taxon>
        <taxon>Dikarya</taxon>
        <taxon>Ascomycota</taxon>
        <taxon>Pezizomycotina</taxon>
        <taxon>Leotiomycetes</taxon>
        <taxon>Helotiales</taxon>
        <taxon>Mollisiaceae</taxon>
        <taxon>Phialocephala</taxon>
        <taxon>Phialocephala fortinii species complex</taxon>
    </lineage>
</organism>
<dbReference type="EMBL" id="FJOG01000010">
    <property type="protein sequence ID" value="CZR57807.1"/>
    <property type="molecule type" value="Genomic_DNA"/>
</dbReference>
<protein>
    <submittedName>
        <fullName evidence="2">Uncharacterized protein</fullName>
    </submittedName>
</protein>
<gene>
    <name evidence="2" type="ORF">PAC_07696</name>
</gene>
<feature type="signal peptide" evidence="1">
    <location>
        <begin position="1"/>
        <end position="20"/>
    </location>
</feature>
<keyword evidence="1" id="KW-0732">Signal</keyword>
<proteinExistence type="predicted"/>
<dbReference type="Proteomes" id="UP000184330">
    <property type="component" value="Unassembled WGS sequence"/>
</dbReference>
<sequence length="198" mass="21238">MHYSLLTSIAVLALSPLVSADCTNFTNVRWLSDDAYDFSNEFEQVVEILACPKADNKTCTFTRKTYDLTIPRELNISASAADVDNIFYLASQAYGAWPANYTRDPFITRNTTVSTLNSRMVSDTLLEVEPGKNSLNGVGVRAAAPYLTNDTNNNTVVAGNWGAVTGNITGESAAGTLKGNGMNAAFVGLGTVLFAFVL</sequence>
<evidence type="ECO:0000256" key="1">
    <source>
        <dbReference type="SAM" id="SignalP"/>
    </source>
</evidence>
<dbReference type="InterPro" id="IPR045702">
    <property type="entry name" value="DUF6060"/>
</dbReference>
<dbReference type="Pfam" id="PF19535">
    <property type="entry name" value="DUF6060"/>
    <property type="match status" value="1"/>
</dbReference>
<evidence type="ECO:0000313" key="2">
    <source>
        <dbReference type="EMBL" id="CZR57807.1"/>
    </source>
</evidence>
<dbReference type="AlphaFoldDB" id="A0A1L7WYG4"/>
<evidence type="ECO:0000313" key="3">
    <source>
        <dbReference type="Proteomes" id="UP000184330"/>
    </source>
</evidence>
<feature type="chain" id="PRO_5013199666" evidence="1">
    <location>
        <begin position="21"/>
        <end position="198"/>
    </location>
</feature>
<reference evidence="2 3" key="1">
    <citation type="submission" date="2016-03" db="EMBL/GenBank/DDBJ databases">
        <authorList>
            <person name="Ploux O."/>
        </authorList>
    </citation>
    <scope>NUCLEOTIDE SEQUENCE [LARGE SCALE GENOMIC DNA]</scope>
    <source>
        <strain evidence="2 3">UAMH 11012</strain>
    </source>
</reference>
<keyword evidence="3" id="KW-1185">Reference proteome</keyword>
<name>A0A1L7WYG4_9HELO</name>
<accession>A0A1L7WYG4</accession>
<dbReference type="OrthoDB" id="3558151at2759"/>